<proteinExistence type="inferred from homology"/>
<evidence type="ECO:0000259" key="3">
    <source>
        <dbReference type="Pfam" id="PF08840"/>
    </source>
</evidence>
<dbReference type="Pfam" id="PF08840">
    <property type="entry name" value="BAAT_C"/>
    <property type="match status" value="1"/>
</dbReference>
<gene>
    <name evidence="4" type="ORF">HXO88_02070</name>
</gene>
<evidence type="ECO:0000313" key="4">
    <source>
        <dbReference type="EMBL" id="MBF1712518.1"/>
    </source>
</evidence>
<feature type="domain" description="Acyl-CoA thioester hydrolase/bile acid-CoA amino acid N-acetyltransferase" evidence="2">
    <location>
        <begin position="15"/>
        <end position="149"/>
    </location>
</feature>
<organism evidence="4 5">
    <name type="scientific">Streptococcus intermedius</name>
    <dbReference type="NCBI Taxonomy" id="1338"/>
    <lineage>
        <taxon>Bacteria</taxon>
        <taxon>Bacillati</taxon>
        <taxon>Bacillota</taxon>
        <taxon>Bacilli</taxon>
        <taxon>Lactobacillales</taxon>
        <taxon>Streptococcaceae</taxon>
        <taxon>Streptococcus</taxon>
        <taxon>Streptococcus anginosus group</taxon>
    </lineage>
</organism>
<dbReference type="PIRSF" id="PIRSF016521">
    <property type="entry name" value="Acyl-CoA_hydro"/>
    <property type="match status" value="1"/>
</dbReference>
<accession>A0A428EU73</accession>
<dbReference type="AlphaFoldDB" id="A0A428EU73"/>
<dbReference type="SUPFAM" id="SSF53474">
    <property type="entry name" value="alpha/beta-Hydrolases"/>
    <property type="match status" value="1"/>
</dbReference>
<dbReference type="InterPro" id="IPR016662">
    <property type="entry name" value="Acyl-CoA_thioEstase_long-chain"/>
</dbReference>
<dbReference type="GO" id="GO:0047617">
    <property type="term" value="F:fatty acyl-CoA hydrolase activity"/>
    <property type="evidence" value="ECO:0007669"/>
    <property type="project" value="TreeGrafter"/>
</dbReference>
<dbReference type="RefSeq" id="WP_021002489.1">
    <property type="nucleotide sequence ID" value="NZ_BHYP01000001.1"/>
</dbReference>
<dbReference type="Pfam" id="PF04775">
    <property type="entry name" value="Bile_Hydr_Trans"/>
    <property type="match status" value="1"/>
</dbReference>
<dbReference type="Gene3D" id="3.40.50.1820">
    <property type="entry name" value="alpha/beta hydrolase"/>
    <property type="match status" value="1"/>
</dbReference>
<protein>
    <submittedName>
        <fullName evidence="4">Acyl-CoA thioesterase/BAAT N-terminal domain-containing protein</fullName>
    </submittedName>
</protein>
<sequence length="409" mass="46630">MVVKIFVESPNLFADSPFNIRITGLHPYQEATVRMISRDYYNINTSMALSPDTIWQSQAIFLTNAKGSISLNKTPAISGSYTGVSEMGLFFNLQPTSQEKKKLSKNIKNIPLFSSFHLQIQVIQKEEILEEIQFERYYLDPDTNYHEVQFKQAIGRLFCRKNQQQMPAIIVLSGSDGRIEKAQNIAQLLSNHGFACLALAYFGLDGVHQNLNQIPLEIIKEAIDFLKGKSDIASDRIGIYGRSKGAEFALVAASLFSDIHCLVLNSPSMAVLEGLKGYKNSKASSWTYHNNELPYTAFSIIKLIKQRFFKQLCNFNPQSIIPVEKIQANILLIASPNDEIWPAYQASLNILKKVNQKYVSDLAIYPNSRHMLTVAYQGNHRYHQIPWERLLQDSIDSWRKTVYFFKQNL</sequence>
<evidence type="ECO:0000256" key="1">
    <source>
        <dbReference type="ARBA" id="ARBA00006538"/>
    </source>
</evidence>
<reference evidence="4" key="1">
    <citation type="submission" date="2020-04" db="EMBL/GenBank/DDBJ databases">
        <title>Deep metagenomics examines the oral microbiome during advanced dental caries in children, revealing novel taxa and co-occurrences with host molecules.</title>
        <authorList>
            <person name="Baker J.L."/>
            <person name="Morton J.T."/>
            <person name="Dinis M."/>
            <person name="Alvarez R."/>
            <person name="Tran N.C."/>
            <person name="Knight R."/>
            <person name="Edlund A."/>
        </authorList>
    </citation>
    <scope>NUCLEOTIDE SEQUENCE</scope>
    <source>
        <strain evidence="4">JCVI_23_bin.22</strain>
    </source>
</reference>
<evidence type="ECO:0000259" key="2">
    <source>
        <dbReference type="Pfam" id="PF04775"/>
    </source>
</evidence>
<feature type="domain" description="BAAT/Acyl-CoA thioester hydrolase C-terminal" evidence="3">
    <location>
        <begin position="215"/>
        <end position="381"/>
    </location>
</feature>
<dbReference type="Gene3D" id="2.60.40.2240">
    <property type="entry name" value="Acyl-CoA thioester hydrolase/BAAT N-terminal domain"/>
    <property type="match status" value="1"/>
</dbReference>
<name>A0A428EU73_STRIT</name>
<dbReference type="InterPro" id="IPR006862">
    <property type="entry name" value="Thio_Ohase/aa_AcTrfase"/>
</dbReference>
<dbReference type="GO" id="GO:0006637">
    <property type="term" value="P:acyl-CoA metabolic process"/>
    <property type="evidence" value="ECO:0007669"/>
    <property type="project" value="InterPro"/>
</dbReference>
<dbReference type="EMBL" id="JABZYP010000004">
    <property type="protein sequence ID" value="MBF1712518.1"/>
    <property type="molecule type" value="Genomic_DNA"/>
</dbReference>
<dbReference type="InterPro" id="IPR029058">
    <property type="entry name" value="AB_hydrolase_fold"/>
</dbReference>
<comment type="caution">
    <text evidence="4">The sequence shown here is derived from an EMBL/GenBank/DDBJ whole genome shotgun (WGS) entry which is preliminary data.</text>
</comment>
<dbReference type="InterPro" id="IPR014940">
    <property type="entry name" value="BAAT_C"/>
</dbReference>
<evidence type="ECO:0000313" key="5">
    <source>
        <dbReference type="Proteomes" id="UP000721045"/>
    </source>
</evidence>
<dbReference type="GO" id="GO:0006631">
    <property type="term" value="P:fatty acid metabolic process"/>
    <property type="evidence" value="ECO:0007669"/>
    <property type="project" value="TreeGrafter"/>
</dbReference>
<dbReference type="Proteomes" id="UP000721045">
    <property type="component" value="Unassembled WGS sequence"/>
</dbReference>
<comment type="similarity">
    <text evidence="1">Belongs to the C/M/P thioester hydrolase family.</text>
</comment>
<dbReference type="PANTHER" id="PTHR10824:SF4">
    <property type="entry name" value="ACYL-COENZYME A THIOESTERASE 1-LIKE"/>
    <property type="match status" value="1"/>
</dbReference>
<dbReference type="InterPro" id="IPR042490">
    <property type="entry name" value="Thio_Ohase/BAAT_N"/>
</dbReference>
<dbReference type="PANTHER" id="PTHR10824">
    <property type="entry name" value="ACYL-COENZYME A THIOESTERASE-RELATED"/>
    <property type="match status" value="1"/>
</dbReference>